<comment type="catalytic activity">
    <reaction evidence="15">
        <text>Preferential cleavage: (Ac)2-L-Lys-D-Ala-|-D-Ala. Also transpeptidation of peptidyl-alanyl moieties that are N-acyl substituents of D-alanine.</text>
        <dbReference type="EC" id="3.4.16.4"/>
    </reaction>
</comment>
<dbReference type="PANTHER" id="PTHR32282:SF11">
    <property type="entry name" value="PENICILLIN-BINDING PROTEIN 1B"/>
    <property type="match status" value="1"/>
</dbReference>
<evidence type="ECO:0000256" key="6">
    <source>
        <dbReference type="ARBA" id="ARBA00022670"/>
    </source>
</evidence>
<feature type="domain" description="Penicillin-binding protein transpeptidase" evidence="18">
    <location>
        <begin position="320"/>
        <end position="573"/>
    </location>
</feature>
<comment type="similarity">
    <text evidence="2">In the C-terminal section; belongs to the transpeptidase family.</text>
</comment>
<dbReference type="PANTHER" id="PTHR32282">
    <property type="entry name" value="BINDING PROTEIN TRANSPEPTIDASE, PUTATIVE-RELATED"/>
    <property type="match status" value="1"/>
</dbReference>
<comment type="similarity">
    <text evidence="3">In the N-terminal section; belongs to the glycosyltransferase 51 family.</text>
</comment>
<evidence type="ECO:0000256" key="3">
    <source>
        <dbReference type="ARBA" id="ARBA00007739"/>
    </source>
</evidence>
<dbReference type="GO" id="GO:0005886">
    <property type="term" value="C:plasma membrane"/>
    <property type="evidence" value="ECO:0007669"/>
    <property type="project" value="UniProtKB-SubCell"/>
</dbReference>
<dbReference type="InterPro" id="IPR001264">
    <property type="entry name" value="Glyco_trans_51"/>
</dbReference>
<protein>
    <submittedName>
        <fullName evidence="20">Penicillin-binding protein, 1A family</fullName>
    </submittedName>
</protein>
<sequence length="677" mass="75788">MIRIPTARWQKWLQPKRLAAFTLGGMLTAIGGLLLICYLLGPPPMTNKWSTTFYANDDTILGEQYGNTTKRWVSLEEVSPHLIHATILAEDKNFYKHHGFAWKRIFAAALQDIKAGAKVEGASTITQQYAKNLYLTNDKTWTRKFKEAIYSIRLEMFYSKDEILEGYLNTIYYGHGMYGIQAASDYYMDKDPGSLTAAEAALLAGIPKGPSYYSPFQNEELADERQEYIYGLLQEAGYISEPETLPAVSLSTEQERESLKRAGYFQDYITAELAEVLGMDKEEAATAGYHVHTTMDPKQQLQLEMQIADTIPTDTELQTGAIAMDPDSGAITAMVGGTDYKASTYNRATTSKRMPGSAFKPFVYYTALKNGFTPMTQLKSEETTFKLPNDREYAPGNYHGYYANEDITMAEAIAMSDNIYAVKTNLMVGAEKVAADAKKLGITSDLQAVPSLALGTSPVTVEEMGVAYSRIANGGKPIKSYTIEKIVDRNGKTIYSHQQPKRKSKLDKKRLFVLTDLMTGMFDDSLSSYMRVTGATIKDQLSRPYAGKSGTTTTDSWMVGFSPDLVTAVWTGYDDNRSMEKVKELAYSKEIWAGFMEKAHAGEPIKAFRPPAGVRGVFVDPDSGLLSTSYCEKRRFTYFVRGTEPKLYCHPDLDENPLSPKQEAPPSRRKHWFDWLF</sequence>
<dbReference type="GO" id="GO:0009252">
    <property type="term" value="P:peptidoglycan biosynthetic process"/>
    <property type="evidence" value="ECO:0007669"/>
    <property type="project" value="UniProtKB-KW"/>
</dbReference>
<dbReference type="GO" id="GO:0030288">
    <property type="term" value="C:outer membrane-bounded periplasmic space"/>
    <property type="evidence" value="ECO:0007669"/>
    <property type="project" value="TreeGrafter"/>
</dbReference>
<dbReference type="SUPFAM" id="SSF56601">
    <property type="entry name" value="beta-lactamase/transpeptidase-like"/>
    <property type="match status" value="1"/>
</dbReference>
<evidence type="ECO:0000256" key="9">
    <source>
        <dbReference type="ARBA" id="ARBA00022801"/>
    </source>
</evidence>
<keyword evidence="14" id="KW-0961">Cell wall biogenesis/degradation</keyword>
<dbReference type="InterPro" id="IPR050396">
    <property type="entry name" value="Glycosyltr_51/Transpeptidase"/>
</dbReference>
<dbReference type="SUPFAM" id="SSF53955">
    <property type="entry name" value="Lysozyme-like"/>
    <property type="match status" value="1"/>
</dbReference>
<evidence type="ECO:0000256" key="1">
    <source>
        <dbReference type="ARBA" id="ARBA00004236"/>
    </source>
</evidence>
<keyword evidence="4" id="KW-1003">Cell membrane</keyword>
<dbReference type="GO" id="GO:0008658">
    <property type="term" value="F:penicillin binding"/>
    <property type="evidence" value="ECO:0007669"/>
    <property type="project" value="InterPro"/>
</dbReference>
<dbReference type="GO" id="GO:0008360">
    <property type="term" value="P:regulation of cell shape"/>
    <property type="evidence" value="ECO:0007669"/>
    <property type="project" value="UniProtKB-KW"/>
</dbReference>
<dbReference type="Pfam" id="PF00905">
    <property type="entry name" value="Transpeptidase"/>
    <property type="match status" value="1"/>
</dbReference>
<organism evidence="20 21">
    <name type="scientific">Terribacillus halophilus</name>
    <dbReference type="NCBI Taxonomy" id="361279"/>
    <lineage>
        <taxon>Bacteria</taxon>
        <taxon>Bacillati</taxon>
        <taxon>Bacillota</taxon>
        <taxon>Bacilli</taxon>
        <taxon>Bacillales</taxon>
        <taxon>Bacillaceae</taxon>
        <taxon>Terribacillus</taxon>
    </lineage>
</organism>
<keyword evidence="10" id="KW-0133">Cell shape</keyword>
<evidence type="ECO:0000256" key="10">
    <source>
        <dbReference type="ARBA" id="ARBA00022960"/>
    </source>
</evidence>
<dbReference type="Gene3D" id="3.40.710.10">
    <property type="entry name" value="DD-peptidase/beta-lactamase superfamily"/>
    <property type="match status" value="1"/>
</dbReference>
<evidence type="ECO:0000256" key="2">
    <source>
        <dbReference type="ARBA" id="ARBA00007090"/>
    </source>
</evidence>
<evidence type="ECO:0000256" key="11">
    <source>
        <dbReference type="ARBA" id="ARBA00022984"/>
    </source>
</evidence>
<comment type="subcellular location">
    <subcellularLocation>
        <location evidence="1">Cell membrane</location>
    </subcellularLocation>
</comment>
<dbReference type="Proteomes" id="UP000198666">
    <property type="component" value="Unassembled WGS sequence"/>
</dbReference>
<comment type="catalytic activity">
    <reaction evidence="16">
        <text>[GlcNAc-(1-&gt;4)-Mur2Ac(oyl-L-Ala-gamma-D-Glu-L-Lys-D-Ala-D-Ala)](n)-di-trans,octa-cis-undecaprenyl diphosphate + beta-D-GlcNAc-(1-&gt;4)-Mur2Ac(oyl-L-Ala-gamma-D-Glu-L-Lys-D-Ala-D-Ala)-di-trans,octa-cis-undecaprenyl diphosphate = [GlcNAc-(1-&gt;4)-Mur2Ac(oyl-L-Ala-gamma-D-Glu-L-Lys-D-Ala-D-Ala)](n+1)-di-trans,octa-cis-undecaprenyl diphosphate + di-trans,octa-cis-undecaprenyl diphosphate + H(+)</text>
        <dbReference type="Rhea" id="RHEA:23708"/>
        <dbReference type="Rhea" id="RHEA-COMP:9602"/>
        <dbReference type="Rhea" id="RHEA-COMP:9603"/>
        <dbReference type="ChEBI" id="CHEBI:15378"/>
        <dbReference type="ChEBI" id="CHEBI:58405"/>
        <dbReference type="ChEBI" id="CHEBI:60033"/>
        <dbReference type="ChEBI" id="CHEBI:78435"/>
        <dbReference type="EC" id="2.4.99.28"/>
    </reaction>
</comment>
<dbReference type="GO" id="GO:0006508">
    <property type="term" value="P:proteolysis"/>
    <property type="evidence" value="ECO:0007669"/>
    <property type="project" value="UniProtKB-KW"/>
</dbReference>
<dbReference type="AlphaFoldDB" id="A0A1G6IAB1"/>
<dbReference type="EMBL" id="FMZB01000001">
    <property type="protein sequence ID" value="SDC02686.1"/>
    <property type="molecule type" value="Genomic_DNA"/>
</dbReference>
<dbReference type="InterPro" id="IPR012338">
    <property type="entry name" value="Beta-lactam/transpept-like"/>
</dbReference>
<keyword evidence="13" id="KW-0511">Multifunctional enzyme</keyword>
<dbReference type="STRING" id="361279.SAMN05421663_101189"/>
<evidence type="ECO:0000256" key="8">
    <source>
        <dbReference type="ARBA" id="ARBA00022679"/>
    </source>
</evidence>
<evidence type="ECO:0000256" key="14">
    <source>
        <dbReference type="ARBA" id="ARBA00023316"/>
    </source>
</evidence>
<dbReference type="InterPro" id="IPR023346">
    <property type="entry name" value="Lysozyme-like_dom_sf"/>
</dbReference>
<dbReference type="FunFam" id="1.10.3810.10:FF:000001">
    <property type="entry name" value="Penicillin-binding protein 1A"/>
    <property type="match status" value="1"/>
</dbReference>
<evidence type="ECO:0000313" key="21">
    <source>
        <dbReference type="Proteomes" id="UP000198666"/>
    </source>
</evidence>
<keyword evidence="5" id="KW-0121">Carboxypeptidase</keyword>
<keyword evidence="9" id="KW-0378">Hydrolase</keyword>
<keyword evidence="12 17" id="KW-0472">Membrane</keyword>
<feature type="transmembrane region" description="Helical" evidence="17">
    <location>
        <begin position="20"/>
        <end position="41"/>
    </location>
</feature>
<dbReference type="InterPro" id="IPR001460">
    <property type="entry name" value="PCN-bd_Tpept"/>
</dbReference>
<gene>
    <name evidence="20" type="ORF">SAMN05421663_101189</name>
</gene>
<keyword evidence="6" id="KW-0645">Protease</keyword>
<dbReference type="RefSeq" id="WP_244499196.1">
    <property type="nucleotide sequence ID" value="NZ_FMZB01000001.1"/>
</dbReference>
<evidence type="ECO:0000256" key="7">
    <source>
        <dbReference type="ARBA" id="ARBA00022676"/>
    </source>
</evidence>
<name>A0A1G6IAB1_9BACI</name>
<evidence type="ECO:0000313" key="20">
    <source>
        <dbReference type="EMBL" id="SDC02686.1"/>
    </source>
</evidence>
<evidence type="ECO:0000256" key="4">
    <source>
        <dbReference type="ARBA" id="ARBA00022475"/>
    </source>
</evidence>
<keyword evidence="21" id="KW-1185">Reference proteome</keyword>
<dbReference type="GO" id="GO:0008955">
    <property type="term" value="F:peptidoglycan glycosyltransferase activity"/>
    <property type="evidence" value="ECO:0007669"/>
    <property type="project" value="UniProtKB-EC"/>
</dbReference>
<keyword evidence="17" id="KW-1133">Transmembrane helix</keyword>
<evidence type="ECO:0000256" key="5">
    <source>
        <dbReference type="ARBA" id="ARBA00022645"/>
    </source>
</evidence>
<dbReference type="NCBIfam" id="TIGR02074">
    <property type="entry name" value="PBP_1a_fam"/>
    <property type="match status" value="1"/>
</dbReference>
<keyword evidence="7" id="KW-0328">Glycosyltransferase</keyword>
<evidence type="ECO:0000259" key="19">
    <source>
        <dbReference type="Pfam" id="PF00912"/>
    </source>
</evidence>
<feature type="domain" description="Glycosyl transferase family 51" evidence="19">
    <location>
        <begin position="64"/>
        <end position="230"/>
    </location>
</feature>
<keyword evidence="11" id="KW-0573">Peptidoglycan synthesis</keyword>
<dbReference type="InterPro" id="IPR036950">
    <property type="entry name" value="PBP_transglycosylase"/>
</dbReference>
<keyword evidence="17" id="KW-0812">Transmembrane</keyword>
<evidence type="ECO:0000256" key="13">
    <source>
        <dbReference type="ARBA" id="ARBA00023268"/>
    </source>
</evidence>
<accession>A0A1G6IAB1</accession>
<evidence type="ECO:0000256" key="12">
    <source>
        <dbReference type="ARBA" id="ARBA00023136"/>
    </source>
</evidence>
<reference evidence="21" key="1">
    <citation type="submission" date="2016-10" db="EMBL/GenBank/DDBJ databases">
        <authorList>
            <person name="Varghese N."/>
            <person name="Submissions S."/>
        </authorList>
    </citation>
    <scope>NUCLEOTIDE SEQUENCE [LARGE SCALE GENOMIC DNA]</scope>
    <source>
        <strain evidence="21">DSM 21620</strain>
    </source>
</reference>
<keyword evidence="8" id="KW-0808">Transferase</keyword>
<proteinExistence type="inferred from homology"/>
<dbReference type="Gene3D" id="1.10.3810.10">
    <property type="entry name" value="Biosynthetic peptidoglycan transglycosylase-like"/>
    <property type="match status" value="1"/>
</dbReference>
<evidence type="ECO:0000259" key="18">
    <source>
        <dbReference type="Pfam" id="PF00905"/>
    </source>
</evidence>
<evidence type="ECO:0000256" key="16">
    <source>
        <dbReference type="ARBA" id="ARBA00049902"/>
    </source>
</evidence>
<evidence type="ECO:0000256" key="17">
    <source>
        <dbReference type="SAM" id="Phobius"/>
    </source>
</evidence>
<evidence type="ECO:0000256" key="15">
    <source>
        <dbReference type="ARBA" id="ARBA00034000"/>
    </source>
</evidence>
<dbReference type="GO" id="GO:0071555">
    <property type="term" value="P:cell wall organization"/>
    <property type="evidence" value="ECO:0007669"/>
    <property type="project" value="UniProtKB-KW"/>
</dbReference>
<dbReference type="Pfam" id="PF00912">
    <property type="entry name" value="Transgly"/>
    <property type="match status" value="1"/>
</dbReference>
<dbReference type="GO" id="GO:0009002">
    <property type="term" value="F:serine-type D-Ala-D-Ala carboxypeptidase activity"/>
    <property type="evidence" value="ECO:0007669"/>
    <property type="project" value="UniProtKB-EC"/>
</dbReference>